<dbReference type="SUPFAM" id="SSF141673">
    <property type="entry name" value="MOSC N-terminal domain-like"/>
    <property type="match status" value="1"/>
</dbReference>
<dbReference type="Pfam" id="PF03473">
    <property type="entry name" value="MOSC"/>
    <property type="match status" value="1"/>
</dbReference>
<dbReference type="InterPro" id="IPR005302">
    <property type="entry name" value="MoCF_Sase_C"/>
</dbReference>
<dbReference type="EMBL" id="BAABHC010000014">
    <property type="protein sequence ID" value="GAA4433881.1"/>
    <property type="molecule type" value="Genomic_DNA"/>
</dbReference>
<dbReference type="InterPro" id="IPR011037">
    <property type="entry name" value="Pyrv_Knase-like_insert_dom_sf"/>
</dbReference>
<feature type="domain" description="MOSC" evidence="1">
    <location>
        <begin position="124"/>
        <end position="270"/>
    </location>
</feature>
<proteinExistence type="predicted"/>
<sequence length="273" mass="30166">MADLYLSDIYIYPIKSLGGIRVQTAEVEARGLRYDRRWMLVDGKGLFLTQRQHAQMALLQVSLQPEGLEVHHKQGKLKPLYIPFAESEGSGHELQVTVWDDTVPALEASPGISAWFTDALGMPARLVHMPPQTRRLVDTAYAANGEVVSFADGYPFLLIGQAALDDLNSRLAQPVLMNQFRPSLVFRGGAPFAEDGWGEFTIGNQSFRAVKPCARCVVTTINQATAEKSPEPLRTLAAYRQQRNKIMFGQNLLPNGTTGTLQVGDKLIVLSQK</sequence>
<organism evidence="2 3">
    <name type="scientific">Pontibacter saemangeumensis</name>
    <dbReference type="NCBI Taxonomy" id="1084525"/>
    <lineage>
        <taxon>Bacteria</taxon>
        <taxon>Pseudomonadati</taxon>
        <taxon>Bacteroidota</taxon>
        <taxon>Cytophagia</taxon>
        <taxon>Cytophagales</taxon>
        <taxon>Hymenobacteraceae</taxon>
        <taxon>Pontibacter</taxon>
    </lineage>
</organism>
<dbReference type="RefSeq" id="WP_345159346.1">
    <property type="nucleotide sequence ID" value="NZ_BAABHC010000014.1"/>
</dbReference>
<protein>
    <submittedName>
        <fullName evidence="2">MOSC domain-containing protein</fullName>
    </submittedName>
</protein>
<evidence type="ECO:0000313" key="2">
    <source>
        <dbReference type="EMBL" id="GAA4433881.1"/>
    </source>
</evidence>
<dbReference type="Pfam" id="PF03476">
    <property type="entry name" value="MOSC_N"/>
    <property type="match status" value="1"/>
</dbReference>
<dbReference type="SUPFAM" id="SSF50800">
    <property type="entry name" value="PK beta-barrel domain-like"/>
    <property type="match status" value="1"/>
</dbReference>
<name>A0ABP8LRI2_9BACT</name>
<dbReference type="PROSITE" id="PS51340">
    <property type="entry name" value="MOSC"/>
    <property type="match status" value="1"/>
</dbReference>
<accession>A0ABP8LRI2</accession>
<dbReference type="InterPro" id="IPR005303">
    <property type="entry name" value="MOCOS_middle"/>
</dbReference>
<dbReference type="Proteomes" id="UP001500552">
    <property type="component" value="Unassembled WGS sequence"/>
</dbReference>
<keyword evidence="3" id="KW-1185">Reference proteome</keyword>
<dbReference type="PANTHER" id="PTHR14237">
    <property type="entry name" value="MOLYBDOPTERIN COFACTOR SULFURASE MOSC"/>
    <property type="match status" value="1"/>
</dbReference>
<reference evidence="3" key="1">
    <citation type="journal article" date="2019" name="Int. J. Syst. Evol. Microbiol.">
        <title>The Global Catalogue of Microorganisms (GCM) 10K type strain sequencing project: providing services to taxonomists for standard genome sequencing and annotation.</title>
        <authorList>
            <consortium name="The Broad Institute Genomics Platform"/>
            <consortium name="The Broad Institute Genome Sequencing Center for Infectious Disease"/>
            <person name="Wu L."/>
            <person name="Ma J."/>
        </authorList>
    </citation>
    <scope>NUCLEOTIDE SEQUENCE [LARGE SCALE GENOMIC DNA]</scope>
    <source>
        <strain evidence="3">JCM 17926</strain>
    </source>
</reference>
<evidence type="ECO:0000313" key="3">
    <source>
        <dbReference type="Proteomes" id="UP001500552"/>
    </source>
</evidence>
<gene>
    <name evidence="2" type="ORF">GCM10023188_24080</name>
</gene>
<evidence type="ECO:0000259" key="1">
    <source>
        <dbReference type="PROSITE" id="PS51340"/>
    </source>
</evidence>
<dbReference type="PANTHER" id="PTHR14237:SF19">
    <property type="entry name" value="MITOCHONDRIAL AMIDOXIME REDUCING COMPONENT 1"/>
    <property type="match status" value="1"/>
</dbReference>
<comment type="caution">
    <text evidence="2">The sequence shown here is derived from an EMBL/GenBank/DDBJ whole genome shotgun (WGS) entry which is preliminary data.</text>
</comment>